<proteinExistence type="evidence at transcript level"/>
<accession>A0A0K8REL3</accession>
<reference evidence="1" key="1">
    <citation type="submission" date="2012-12" db="EMBL/GenBank/DDBJ databases">
        <title>Identification and characterization of a phenylalanine ammonia-lyase gene family in Isatis indigotica Fort.</title>
        <authorList>
            <person name="Liu Q."/>
            <person name="Chen J."/>
            <person name="Zhou X."/>
            <person name="Di P."/>
            <person name="Xiao Y."/>
            <person name="Xuan H."/>
            <person name="Zhang L."/>
            <person name="Chen W."/>
        </authorList>
    </citation>
    <scope>NUCLEOTIDE SEQUENCE</scope>
    <source>
        <tissue evidence="1">Salivary gland</tissue>
    </source>
</reference>
<protein>
    <submittedName>
        <fullName evidence="1">Uncharacterized protein</fullName>
    </submittedName>
</protein>
<organism evidence="1">
    <name type="scientific">Ixodes ricinus</name>
    <name type="common">Common tick</name>
    <name type="synonym">Acarus ricinus</name>
    <dbReference type="NCBI Taxonomy" id="34613"/>
    <lineage>
        <taxon>Eukaryota</taxon>
        <taxon>Metazoa</taxon>
        <taxon>Ecdysozoa</taxon>
        <taxon>Arthropoda</taxon>
        <taxon>Chelicerata</taxon>
        <taxon>Arachnida</taxon>
        <taxon>Acari</taxon>
        <taxon>Parasitiformes</taxon>
        <taxon>Ixodida</taxon>
        <taxon>Ixodoidea</taxon>
        <taxon>Ixodidae</taxon>
        <taxon>Ixodinae</taxon>
        <taxon>Ixodes</taxon>
    </lineage>
</organism>
<dbReference type="EMBL" id="GADI01004238">
    <property type="protein sequence ID" value="JAA69570.1"/>
    <property type="molecule type" value="mRNA"/>
</dbReference>
<evidence type="ECO:0000313" key="1">
    <source>
        <dbReference type="EMBL" id="JAA69570.1"/>
    </source>
</evidence>
<sequence>MNNYIIQHAKHISFEDASDKNKMGSNLFGRFNIISVPYSFPIIHPFYFLMVRVDHVGGCTWGRNTCTLGSLRCLHLDHSA</sequence>
<dbReference type="AlphaFoldDB" id="A0A0K8REL3"/>
<name>A0A0K8REL3_IXORI</name>